<evidence type="ECO:0000313" key="1">
    <source>
        <dbReference type="EMBL" id="VVN76802.1"/>
    </source>
</evidence>
<dbReference type="EMBL" id="CABVHO010000419">
    <property type="protein sequence ID" value="VVN76802.1"/>
    <property type="molecule type" value="Genomic_DNA"/>
</dbReference>
<dbReference type="Proteomes" id="UP000326437">
    <property type="component" value="Unassembled WGS sequence"/>
</dbReference>
<evidence type="ECO:0000313" key="2">
    <source>
        <dbReference type="Proteomes" id="UP000326437"/>
    </source>
</evidence>
<dbReference type="AlphaFoldDB" id="A0A5E7ABU9"/>
<protein>
    <submittedName>
        <fullName evidence="1">Uncharacterized protein</fullName>
    </submittedName>
</protein>
<reference evidence="1 2" key="1">
    <citation type="submission" date="2019-09" db="EMBL/GenBank/DDBJ databases">
        <authorList>
            <person name="Chandra G."/>
            <person name="Truman W A."/>
        </authorList>
    </citation>
    <scope>NUCLEOTIDE SEQUENCE [LARGE SCALE GENOMIC DNA]</scope>
    <source>
        <strain evidence="1">PS685</strain>
    </source>
</reference>
<accession>A0A5E7ABU9</accession>
<sequence length="75" mass="8383">MHAAGEHAQWQFDQRFPAQRGFAEGVEALIVEQTHAGFIERQGIEALTVQAFQVRDADVQAIVRQLFEDLFGAQG</sequence>
<proteinExistence type="predicted"/>
<name>A0A5E7ABU9_PSEFL</name>
<gene>
    <name evidence="1" type="ORF">PS685_05340</name>
</gene>
<organism evidence="1 2">
    <name type="scientific">Pseudomonas fluorescens</name>
    <dbReference type="NCBI Taxonomy" id="294"/>
    <lineage>
        <taxon>Bacteria</taxon>
        <taxon>Pseudomonadati</taxon>
        <taxon>Pseudomonadota</taxon>
        <taxon>Gammaproteobacteria</taxon>
        <taxon>Pseudomonadales</taxon>
        <taxon>Pseudomonadaceae</taxon>
        <taxon>Pseudomonas</taxon>
    </lineage>
</organism>